<comment type="caution">
    <text evidence="1">The sequence shown here is derived from an EMBL/GenBank/DDBJ whole genome shotgun (WGS) entry which is preliminary data.</text>
</comment>
<dbReference type="Proteomes" id="UP000481872">
    <property type="component" value="Unassembled WGS sequence"/>
</dbReference>
<accession>A0A6M0H6I5</accession>
<dbReference type="RefSeq" id="WP_199870351.1">
    <property type="nucleotide sequence ID" value="NZ_JAAGPU010000023.1"/>
</dbReference>
<evidence type="ECO:0000313" key="1">
    <source>
        <dbReference type="EMBL" id="NEU05593.1"/>
    </source>
</evidence>
<gene>
    <name evidence="1" type="ORF">G3M99_12155</name>
</gene>
<evidence type="ECO:0000313" key="2">
    <source>
        <dbReference type="Proteomes" id="UP000481872"/>
    </source>
</evidence>
<sequence length="64" mass="7450">MEYITTKEVDKNWGITDRMVVYYCSDRRINEAKKIGNTGLIPIDVEKPVDERYRGNKVKAGENE</sequence>
<reference evidence="1 2" key="1">
    <citation type="submission" date="2020-02" db="EMBL/GenBank/DDBJ databases">
        <title>Genome assembly of a novel Clostridium senegalense strain.</title>
        <authorList>
            <person name="Gupta T.B."/>
            <person name="Jauregui R."/>
            <person name="Maclean P."/>
            <person name="Nawarathana A."/>
            <person name="Brightwell G."/>
        </authorList>
    </citation>
    <scope>NUCLEOTIDE SEQUENCE [LARGE SCALE GENOMIC DNA]</scope>
    <source>
        <strain evidence="1 2">AGRFS4</strain>
    </source>
</reference>
<organism evidence="1 2">
    <name type="scientific">Clostridium senegalense</name>
    <dbReference type="NCBI Taxonomy" id="1465809"/>
    <lineage>
        <taxon>Bacteria</taxon>
        <taxon>Bacillati</taxon>
        <taxon>Bacillota</taxon>
        <taxon>Clostridia</taxon>
        <taxon>Eubacteriales</taxon>
        <taxon>Clostridiaceae</taxon>
        <taxon>Clostridium</taxon>
    </lineage>
</organism>
<protein>
    <submittedName>
        <fullName evidence="1">DNA-binding protein</fullName>
    </submittedName>
</protein>
<dbReference type="GO" id="GO:0003677">
    <property type="term" value="F:DNA binding"/>
    <property type="evidence" value="ECO:0007669"/>
    <property type="project" value="UniProtKB-KW"/>
</dbReference>
<proteinExistence type="predicted"/>
<keyword evidence="1" id="KW-0238">DNA-binding</keyword>
<name>A0A6M0H6I5_9CLOT</name>
<dbReference type="EMBL" id="JAAGPU010000023">
    <property type="protein sequence ID" value="NEU05593.1"/>
    <property type="molecule type" value="Genomic_DNA"/>
</dbReference>
<keyword evidence="2" id="KW-1185">Reference proteome</keyword>
<dbReference type="AlphaFoldDB" id="A0A6M0H6I5"/>